<gene>
    <name evidence="2" type="ORF">CDD80_7085</name>
</gene>
<dbReference type="EMBL" id="NJES01000845">
    <property type="protein sequence ID" value="PHH68992.1"/>
    <property type="molecule type" value="Genomic_DNA"/>
</dbReference>
<feature type="region of interest" description="Disordered" evidence="1">
    <location>
        <begin position="1"/>
        <end position="24"/>
    </location>
</feature>
<evidence type="ECO:0000313" key="2">
    <source>
        <dbReference type="EMBL" id="PHH68992.1"/>
    </source>
</evidence>
<feature type="compositionally biased region" description="Basic and acidic residues" evidence="1">
    <location>
        <begin position="733"/>
        <end position="759"/>
    </location>
</feature>
<name>A0A2C5YNW5_9HYPO</name>
<dbReference type="AlphaFoldDB" id="A0A2C5YNW5"/>
<sequence length="792" mass="90906">MGGRRKPKAKPKSPDFKNATDASPRHEVRKYDIYLSRERLTRHGFHPAVTDKPLNQIMGTFGRTMKGYHVRPTKEEYQQGIVGHPGHLYNARFRLTRGFLYFRKELGHGGFDHETKAAGDLAGNGISLLLDSVDIGGIVAQNILAQGLKSAHNVAMSSTQTWNSLVASTKIWDFFAGEMFSNGPAAAFIAVAPTYSVGEFAYAAKYDPADLCVDDGLSLWCKKAREAETAIYIALSELHRRLQEGRKRLPQMGHLTNQLVDLTYKLTDVKHIHGSNQFHSTFPNQAYDPPAYFCLTRLRDMLRDIFQKRSALKVLYFEKTPFLDRRVLAVILRACPLVEMVGIYDCPLIHFADIICILDLIHEVNGQRRKDGNPTIRALDFCPRYHRGMPYQHETAETYGLSWGPMKRDVSQRGFFAILLKAFMKSKALSIDLLFDKGKALRDFLYKTPQYSLAVMVFLDALYRISDLRRIKAANPHDLKEAMYDLVKPVRVDLEKTEHDWPEYYSHIMGQCLYFCSSCGYEMLEEFFTSKQRQRPPHQRACAGCILTRSLDFEVDHLKQEKILILDHLFPVHSEKVFNKDAPLGYEARGLLRLRSKETIRPSPPPIMVNSLGFPYQPNFEHAMVRDNKIHFDSVQNLPTLGELMQEKVCKDRWIKALNESNYVDMYSRLCRRLCEEGRAREEKRLKAEARKRRNKPGYDERADGGWPDDGEKHEQRQPATSKRANGGWSNCGHEHQRRERDILKRVDGGMPDHGEELQPPKPSNIYNRNGLAVVVETKVEEGKEQEQPGFW</sequence>
<dbReference type="STRING" id="2004952.A0A2C5YNW5"/>
<organism evidence="2 3">
    <name type="scientific">Ophiocordyceps camponoti-rufipedis</name>
    <dbReference type="NCBI Taxonomy" id="2004952"/>
    <lineage>
        <taxon>Eukaryota</taxon>
        <taxon>Fungi</taxon>
        <taxon>Dikarya</taxon>
        <taxon>Ascomycota</taxon>
        <taxon>Pezizomycotina</taxon>
        <taxon>Sordariomycetes</taxon>
        <taxon>Hypocreomycetidae</taxon>
        <taxon>Hypocreales</taxon>
        <taxon>Ophiocordycipitaceae</taxon>
        <taxon>Ophiocordyceps</taxon>
    </lineage>
</organism>
<feature type="region of interest" description="Disordered" evidence="1">
    <location>
        <begin position="684"/>
        <end position="769"/>
    </location>
</feature>
<accession>A0A2C5YNW5</accession>
<dbReference type="Proteomes" id="UP000226431">
    <property type="component" value="Unassembled WGS sequence"/>
</dbReference>
<proteinExistence type="predicted"/>
<feature type="compositionally biased region" description="Basic residues" evidence="1">
    <location>
        <begin position="1"/>
        <end position="11"/>
    </location>
</feature>
<keyword evidence="3" id="KW-1185">Reference proteome</keyword>
<comment type="caution">
    <text evidence="2">The sequence shown here is derived from an EMBL/GenBank/DDBJ whole genome shotgun (WGS) entry which is preliminary data.</text>
</comment>
<feature type="compositionally biased region" description="Basic and acidic residues" evidence="1">
    <location>
        <begin position="697"/>
        <end position="717"/>
    </location>
</feature>
<evidence type="ECO:0000313" key="3">
    <source>
        <dbReference type="Proteomes" id="UP000226431"/>
    </source>
</evidence>
<reference evidence="2 3" key="1">
    <citation type="submission" date="2017-06" db="EMBL/GenBank/DDBJ databases">
        <title>Ant-infecting Ophiocordyceps genomes reveal a high diversity of potential behavioral manipulation genes and a possible major role for enterotoxins.</title>
        <authorList>
            <person name="De Bekker C."/>
            <person name="Evans H.C."/>
            <person name="Brachmann A."/>
            <person name="Hughes D.P."/>
        </authorList>
    </citation>
    <scope>NUCLEOTIDE SEQUENCE [LARGE SCALE GENOMIC DNA]</scope>
    <source>
        <strain evidence="2 3">Map16</strain>
    </source>
</reference>
<evidence type="ECO:0000256" key="1">
    <source>
        <dbReference type="SAM" id="MobiDB-lite"/>
    </source>
</evidence>
<dbReference type="OrthoDB" id="5428138at2759"/>
<protein>
    <submittedName>
        <fullName evidence="2">Uncharacterized protein</fullName>
    </submittedName>
</protein>